<feature type="region of interest" description="Disordered" evidence="1">
    <location>
        <begin position="1"/>
        <end position="57"/>
    </location>
</feature>
<evidence type="ECO:0000313" key="2">
    <source>
        <dbReference type="EMBL" id="ALC19805.1"/>
    </source>
</evidence>
<sequence length="57" mass="5755">MARPARAVTGADRTGHGPLGGGPARYRSRSGPVPEPAAPGTAAQDTGAPYTPISWIE</sequence>
<reference evidence="2 3" key="1">
    <citation type="submission" date="2015-08" db="EMBL/GenBank/DDBJ databases">
        <title>Genome sequence of the pristinamycin over-producing bacterium Streptomyces pristinaespiralis HCCB10218.</title>
        <authorList>
            <person name="Tian J."/>
            <person name="Yang J."/>
            <person name="Li L."/>
            <person name="Ruan L."/>
            <person name="Wei W."/>
            <person name="Zheng G."/>
            <person name="Wei Z."/>
            <person name="Yang S."/>
            <person name="Ge M."/>
            <person name="Jiang W."/>
            <person name="Lu Y."/>
        </authorList>
    </citation>
    <scope>NUCLEOTIDE SEQUENCE [LARGE SCALE GENOMIC DNA]</scope>
    <source>
        <strain evidence="2 3">HCCB 10218</strain>
    </source>
</reference>
<dbReference type="Proteomes" id="UP000060513">
    <property type="component" value="Chromosome"/>
</dbReference>
<dbReference type="KEGG" id="spri:SPRI_1499"/>
<accession>A0A0M4DFH3</accession>
<evidence type="ECO:0000256" key="1">
    <source>
        <dbReference type="SAM" id="MobiDB-lite"/>
    </source>
</evidence>
<gene>
    <name evidence="2" type="ORF">SPRI_1499</name>
</gene>
<proteinExistence type="predicted"/>
<evidence type="ECO:0000313" key="3">
    <source>
        <dbReference type="Proteomes" id="UP000060513"/>
    </source>
</evidence>
<organism evidence="2">
    <name type="scientific">Streptomyces pristinaespiralis</name>
    <dbReference type="NCBI Taxonomy" id="38300"/>
    <lineage>
        <taxon>Bacteria</taxon>
        <taxon>Bacillati</taxon>
        <taxon>Actinomycetota</taxon>
        <taxon>Actinomycetes</taxon>
        <taxon>Kitasatosporales</taxon>
        <taxon>Streptomycetaceae</taxon>
        <taxon>Streptomyces</taxon>
    </lineage>
</organism>
<name>A0A0M4DFH3_STRPR</name>
<dbReference type="AlphaFoldDB" id="A0A0M4DFH3"/>
<protein>
    <submittedName>
        <fullName evidence="2">Uncharacterized protein</fullName>
    </submittedName>
</protein>
<dbReference type="EMBL" id="CP011340">
    <property type="protein sequence ID" value="ALC19805.1"/>
    <property type="molecule type" value="Genomic_DNA"/>
</dbReference>